<gene>
    <name evidence="2" type="ORF">KFK09_003672</name>
</gene>
<proteinExistence type="predicted"/>
<evidence type="ECO:0000313" key="3">
    <source>
        <dbReference type="Proteomes" id="UP000829196"/>
    </source>
</evidence>
<dbReference type="EMBL" id="JAGYWB010000004">
    <property type="protein sequence ID" value="KAI0524306.1"/>
    <property type="molecule type" value="Genomic_DNA"/>
</dbReference>
<feature type="compositionally biased region" description="Basic and acidic residues" evidence="1">
    <location>
        <begin position="10"/>
        <end position="29"/>
    </location>
</feature>
<feature type="region of interest" description="Disordered" evidence="1">
    <location>
        <begin position="1"/>
        <end position="29"/>
    </location>
</feature>
<sequence>MHGHAPTDCFKLHPELKKPTTQAEGKHGSTDEIYVPTGKLIQSDLVELLPSSDKTEVEIVASQENLQIPNVDTLMEEENHEIAGKNYEDADPKIFISVESMLKEIDNNVHVHSDLLPMVIVGNDSISISKDAANIDGEVIGEDSYDACEEGEFLPPSNDEHIVEQMVQNIENPVSNKLAPSTLPTIANHSKINTAVASSYIPNTSKLQNSCDDGYSKVAKRKGYRGWNRLPLWDQIRQFASNVNGPWCIGGDFNIISNASERTGGNLPNSVAMEDFNSVITNCYLNDIGFSGSPFTWNRSKIWQGLDRFLFNNEWLSAFSMTSIDHLSKTLSDHCPLLLNINANKNVGNAAFRFQNMWLTHDDCKNVISINWNAPIFPNNDIKGMLRLWSKLSRLKHVLNWWNKKVFKNIFTNIKEAELKVQELENIYMIHPSHDNLSSLNCAKDSLVLLQDQEEIFWKQKANFKFTVDGDRNTKFFHTMANRNKTKNYIHKIVNSDGYTIESEELICNSGVEHFKNSFNDHFTNIPLTNPHVIPNIINESDNDLLCLIPSEVEMFNVVNDLNGDSIAGPDGYTTKFFQKCWEIVKDDIIQAVIDFFEGSPYPKFFTSTNIVLIPKINGANK</sequence>
<dbReference type="SUPFAM" id="SSF56219">
    <property type="entry name" value="DNase I-like"/>
    <property type="match status" value="1"/>
</dbReference>
<dbReference type="Proteomes" id="UP000829196">
    <property type="component" value="Unassembled WGS sequence"/>
</dbReference>
<dbReference type="PANTHER" id="PTHR33710:SF62">
    <property type="entry name" value="DUF4283 DOMAIN PROTEIN"/>
    <property type="match status" value="1"/>
</dbReference>
<dbReference type="PANTHER" id="PTHR33710">
    <property type="entry name" value="BNAC02G09200D PROTEIN"/>
    <property type="match status" value="1"/>
</dbReference>
<dbReference type="OrthoDB" id="1001388at2759"/>
<evidence type="ECO:0000256" key="1">
    <source>
        <dbReference type="SAM" id="MobiDB-lite"/>
    </source>
</evidence>
<accession>A0A8T3BYB1</accession>
<protein>
    <submittedName>
        <fullName evidence="2">Uncharacterized protein</fullName>
    </submittedName>
</protein>
<reference evidence="2" key="1">
    <citation type="journal article" date="2022" name="Front. Genet.">
        <title>Chromosome-Scale Assembly of the Dendrobium nobile Genome Provides Insights Into the Molecular Mechanism of the Biosynthesis of the Medicinal Active Ingredient of Dendrobium.</title>
        <authorList>
            <person name="Xu Q."/>
            <person name="Niu S.-C."/>
            <person name="Li K.-L."/>
            <person name="Zheng P.-J."/>
            <person name="Zhang X.-J."/>
            <person name="Jia Y."/>
            <person name="Liu Y."/>
            <person name="Niu Y.-X."/>
            <person name="Yu L.-H."/>
            <person name="Chen D.-F."/>
            <person name="Zhang G.-Q."/>
        </authorList>
    </citation>
    <scope>NUCLEOTIDE SEQUENCE</scope>
    <source>
        <tissue evidence="2">Leaf</tissue>
    </source>
</reference>
<name>A0A8T3BYB1_DENNO</name>
<keyword evidence="3" id="KW-1185">Reference proteome</keyword>
<dbReference type="AlphaFoldDB" id="A0A8T3BYB1"/>
<dbReference type="Gene3D" id="3.60.10.10">
    <property type="entry name" value="Endonuclease/exonuclease/phosphatase"/>
    <property type="match status" value="1"/>
</dbReference>
<evidence type="ECO:0000313" key="2">
    <source>
        <dbReference type="EMBL" id="KAI0524306.1"/>
    </source>
</evidence>
<comment type="caution">
    <text evidence="2">The sequence shown here is derived from an EMBL/GenBank/DDBJ whole genome shotgun (WGS) entry which is preliminary data.</text>
</comment>
<dbReference type="GO" id="GO:0003824">
    <property type="term" value="F:catalytic activity"/>
    <property type="evidence" value="ECO:0007669"/>
    <property type="project" value="InterPro"/>
</dbReference>
<organism evidence="2 3">
    <name type="scientific">Dendrobium nobile</name>
    <name type="common">Orchid</name>
    <dbReference type="NCBI Taxonomy" id="94219"/>
    <lineage>
        <taxon>Eukaryota</taxon>
        <taxon>Viridiplantae</taxon>
        <taxon>Streptophyta</taxon>
        <taxon>Embryophyta</taxon>
        <taxon>Tracheophyta</taxon>
        <taxon>Spermatophyta</taxon>
        <taxon>Magnoliopsida</taxon>
        <taxon>Liliopsida</taxon>
        <taxon>Asparagales</taxon>
        <taxon>Orchidaceae</taxon>
        <taxon>Epidendroideae</taxon>
        <taxon>Malaxideae</taxon>
        <taxon>Dendrobiinae</taxon>
        <taxon>Dendrobium</taxon>
    </lineage>
</organism>
<dbReference type="InterPro" id="IPR036691">
    <property type="entry name" value="Endo/exonu/phosph_ase_sf"/>
</dbReference>